<feature type="transmembrane region" description="Helical" evidence="7">
    <location>
        <begin position="139"/>
        <end position="163"/>
    </location>
</feature>
<protein>
    <recommendedName>
        <fullName evidence="10">Type IV secretion system protein</fullName>
    </recommendedName>
</protein>
<evidence type="ECO:0000256" key="5">
    <source>
        <dbReference type="ARBA" id="ARBA00023136"/>
    </source>
</evidence>
<evidence type="ECO:0000256" key="6">
    <source>
        <dbReference type="SAM" id="MobiDB-lite"/>
    </source>
</evidence>
<dbReference type="RefSeq" id="WP_343894219.1">
    <property type="nucleotide sequence ID" value="NZ_BAAAFZ010000009.1"/>
</dbReference>
<dbReference type="EMBL" id="BAAAFZ010000009">
    <property type="protein sequence ID" value="GAA0574497.1"/>
    <property type="molecule type" value="Genomic_DNA"/>
</dbReference>
<keyword evidence="9" id="KW-1185">Reference proteome</keyword>
<accession>A0ABN1EV77</accession>
<evidence type="ECO:0000256" key="2">
    <source>
        <dbReference type="ARBA" id="ARBA00007802"/>
    </source>
</evidence>
<keyword evidence="5 7" id="KW-0472">Membrane</keyword>
<proteinExistence type="inferred from homology"/>
<comment type="subcellular location">
    <subcellularLocation>
        <location evidence="1">Membrane</location>
        <topology evidence="1">Multi-pass membrane protein</topology>
    </subcellularLocation>
</comment>
<name>A0ABN1EV77_9PROT</name>
<evidence type="ECO:0008006" key="10">
    <source>
        <dbReference type="Google" id="ProtNLM"/>
    </source>
</evidence>
<feature type="transmembrane region" description="Helical" evidence="7">
    <location>
        <begin position="170"/>
        <end position="192"/>
    </location>
</feature>
<evidence type="ECO:0000256" key="4">
    <source>
        <dbReference type="ARBA" id="ARBA00022989"/>
    </source>
</evidence>
<reference evidence="8 9" key="1">
    <citation type="journal article" date="2019" name="Int. J. Syst. Evol. Microbiol.">
        <title>The Global Catalogue of Microorganisms (GCM) 10K type strain sequencing project: providing services to taxonomists for standard genome sequencing and annotation.</title>
        <authorList>
            <consortium name="The Broad Institute Genomics Platform"/>
            <consortium name="The Broad Institute Genome Sequencing Center for Infectious Disease"/>
            <person name="Wu L."/>
            <person name="Ma J."/>
        </authorList>
    </citation>
    <scope>NUCLEOTIDE SEQUENCE [LARGE SCALE GENOMIC DNA]</scope>
    <source>
        <strain evidence="8 9">JCM 9933</strain>
    </source>
</reference>
<dbReference type="Pfam" id="PF04610">
    <property type="entry name" value="TrbL"/>
    <property type="match status" value="1"/>
</dbReference>
<feature type="transmembrane region" description="Helical" evidence="7">
    <location>
        <begin position="198"/>
        <end position="220"/>
    </location>
</feature>
<evidence type="ECO:0000313" key="8">
    <source>
        <dbReference type="EMBL" id="GAA0574497.1"/>
    </source>
</evidence>
<dbReference type="Proteomes" id="UP001501588">
    <property type="component" value="Unassembled WGS sequence"/>
</dbReference>
<gene>
    <name evidence="8" type="ORF">GCM10009416_11500</name>
</gene>
<comment type="caution">
    <text evidence="8">The sequence shown here is derived from an EMBL/GenBank/DDBJ whole genome shotgun (WGS) entry which is preliminary data.</text>
</comment>
<feature type="transmembrane region" description="Helical" evidence="7">
    <location>
        <begin position="241"/>
        <end position="262"/>
    </location>
</feature>
<keyword evidence="3 7" id="KW-0812">Transmembrane</keyword>
<organism evidence="8 9">
    <name type="scientific">Craurococcus roseus</name>
    <dbReference type="NCBI Taxonomy" id="77585"/>
    <lineage>
        <taxon>Bacteria</taxon>
        <taxon>Pseudomonadati</taxon>
        <taxon>Pseudomonadota</taxon>
        <taxon>Alphaproteobacteria</taxon>
        <taxon>Acetobacterales</taxon>
        <taxon>Acetobacteraceae</taxon>
        <taxon>Craurococcus</taxon>
    </lineage>
</organism>
<feature type="transmembrane region" description="Helical" evidence="7">
    <location>
        <begin position="63"/>
        <end position="86"/>
    </location>
</feature>
<evidence type="ECO:0000256" key="1">
    <source>
        <dbReference type="ARBA" id="ARBA00004141"/>
    </source>
</evidence>
<evidence type="ECO:0000313" key="9">
    <source>
        <dbReference type="Proteomes" id="UP001501588"/>
    </source>
</evidence>
<keyword evidence="4 7" id="KW-1133">Transmembrane helix</keyword>
<evidence type="ECO:0000256" key="7">
    <source>
        <dbReference type="SAM" id="Phobius"/>
    </source>
</evidence>
<evidence type="ECO:0000256" key="3">
    <source>
        <dbReference type="ARBA" id="ARBA00022692"/>
    </source>
</evidence>
<feature type="region of interest" description="Disordered" evidence="6">
    <location>
        <begin position="280"/>
        <end position="328"/>
    </location>
</feature>
<feature type="transmembrane region" description="Helical" evidence="7">
    <location>
        <begin position="31"/>
        <end position="51"/>
    </location>
</feature>
<feature type="compositionally biased region" description="Pro residues" evidence="6">
    <location>
        <begin position="288"/>
        <end position="311"/>
    </location>
</feature>
<dbReference type="InterPro" id="IPR007688">
    <property type="entry name" value="Conjugal_tfr_TrbL/VirB6"/>
</dbReference>
<comment type="similarity">
    <text evidence="2">Belongs to the TrbL/VirB6 family.</text>
</comment>
<sequence length="328" mass="34600">MQWEVFTTLYNLLATPLIGGVDAMVGAVAPWVRGVLLAGLVVTISAGLLLKSLRPATEPLSDFTGMLLAGALAVFVAGSAVNYGAYVRDILLTTIPQEVGGALAGALGNRAVNGAFFDELFAKAFLAGLAVFRALPWTLAAIPLGILIVLYWIVAVAAIAFVFLVWLKAFVFIALLVGVGPVFLALFVFPWFRGFAQGWFNTVASSVVLQILLAALLSLFMTVMTQLLSQIAAETRGGNEIVALQHLLAGMVVLVGVGWLVWQLHGAANAIGHGFSGYARSQGRRLTRPPPPPPRDPQPLPPGNPSVPPPSDAGHRRQQPPGPSLSNT</sequence>